<dbReference type="STRING" id="390807.SAMN04488095_2740"/>
<evidence type="ECO:0000313" key="2">
    <source>
        <dbReference type="EMBL" id="SFJ39786.1"/>
    </source>
</evidence>
<dbReference type="AlphaFoldDB" id="A0A1I3R3F4"/>
<sequence>MTRRQRYLDALRRAVLGDGPATWPTSRVTVSVVPVGARLAFGRHETTAHLAALVLLPVFALWTFANVAGRCLPLSRPQPVSHEVPQ</sequence>
<organism evidence="2 3">
    <name type="scientific">Jannaschia pohangensis</name>
    <dbReference type="NCBI Taxonomy" id="390807"/>
    <lineage>
        <taxon>Bacteria</taxon>
        <taxon>Pseudomonadati</taxon>
        <taxon>Pseudomonadota</taxon>
        <taxon>Alphaproteobacteria</taxon>
        <taxon>Rhodobacterales</taxon>
        <taxon>Roseobacteraceae</taxon>
        <taxon>Jannaschia</taxon>
    </lineage>
</organism>
<protein>
    <submittedName>
        <fullName evidence="2">Uncharacterized protein</fullName>
    </submittedName>
</protein>
<reference evidence="2 3" key="1">
    <citation type="submission" date="2016-10" db="EMBL/GenBank/DDBJ databases">
        <authorList>
            <person name="de Groot N.N."/>
        </authorList>
    </citation>
    <scope>NUCLEOTIDE SEQUENCE [LARGE SCALE GENOMIC DNA]</scope>
    <source>
        <strain evidence="2 3">DSM 19073</strain>
    </source>
</reference>
<name>A0A1I3R3F4_9RHOB</name>
<keyword evidence="1" id="KW-0812">Transmembrane</keyword>
<accession>A0A1I3R3F4</accession>
<proteinExistence type="predicted"/>
<dbReference type="EMBL" id="FORA01000003">
    <property type="protein sequence ID" value="SFJ39786.1"/>
    <property type="molecule type" value="Genomic_DNA"/>
</dbReference>
<feature type="transmembrane region" description="Helical" evidence="1">
    <location>
        <begin position="48"/>
        <end position="68"/>
    </location>
</feature>
<evidence type="ECO:0000313" key="3">
    <source>
        <dbReference type="Proteomes" id="UP000199110"/>
    </source>
</evidence>
<keyword evidence="3" id="KW-1185">Reference proteome</keyword>
<evidence type="ECO:0000256" key="1">
    <source>
        <dbReference type="SAM" id="Phobius"/>
    </source>
</evidence>
<dbReference type="Proteomes" id="UP000199110">
    <property type="component" value="Unassembled WGS sequence"/>
</dbReference>
<keyword evidence="1" id="KW-1133">Transmembrane helix</keyword>
<keyword evidence="1" id="KW-0472">Membrane</keyword>
<gene>
    <name evidence="2" type="ORF">SAMN04488095_2740</name>
</gene>